<dbReference type="EMBL" id="CAJJDP010000033">
    <property type="protein sequence ID" value="CAD8157438.1"/>
    <property type="molecule type" value="Genomic_DNA"/>
</dbReference>
<dbReference type="InterPro" id="IPR019734">
    <property type="entry name" value="TPR_rpt"/>
</dbReference>
<accession>A0A8S1TYS6</accession>
<proteinExistence type="predicted"/>
<organism evidence="4 5">
    <name type="scientific">Paramecium octaurelia</name>
    <dbReference type="NCBI Taxonomy" id="43137"/>
    <lineage>
        <taxon>Eukaryota</taxon>
        <taxon>Sar</taxon>
        <taxon>Alveolata</taxon>
        <taxon>Ciliophora</taxon>
        <taxon>Intramacronucleata</taxon>
        <taxon>Oligohymenophorea</taxon>
        <taxon>Peniculida</taxon>
        <taxon>Parameciidae</taxon>
        <taxon>Paramecium</taxon>
    </lineage>
</organism>
<feature type="repeat" description="TPR" evidence="3">
    <location>
        <begin position="44"/>
        <end position="77"/>
    </location>
</feature>
<name>A0A8S1TYS6_PAROT</name>
<evidence type="ECO:0000256" key="3">
    <source>
        <dbReference type="PROSITE-ProRule" id="PRU00339"/>
    </source>
</evidence>
<sequence length="144" mass="16675">MADILKNLGASYMGVQIYDKALEHYKEGIEFLMKRNDNESTRMAKIYYNMGLVYRKMKDFKSAEQYYQTAASVIATSKSASDLITLGDIYNNFGVLFGTQDKFAQAKKYFQMSLEYYQKVLGPNHSICKEVQINIKELEKWLSI</sequence>
<evidence type="ECO:0000313" key="4">
    <source>
        <dbReference type="EMBL" id="CAD8157438.1"/>
    </source>
</evidence>
<dbReference type="PANTHER" id="PTHR45641">
    <property type="entry name" value="TETRATRICOPEPTIDE REPEAT PROTEIN (AFU_ORTHOLOGUE AFUA_6G03870)"/>
    <property type="match status" value="1"/>
</dbReference>
<dbReference type="PROSITE" id="PS50005">
    <property type="entry name" value="TPR"/>
    <property type="match status" value="2"/>
</dbReference>
<keyword evidence="1" id="KW-0677">Repeat</keyword>
<reference evidence="4" key="1">
    <citation type="submission" date="2021-01" db="EMBL/GenBank/DDBJ databases">
        <authorList>
            <consortium name="Genoscope - CEA"/>
            <person name="William W."/>
        </authorList>
    </citation>
    <scope>NUCLEOTIDE SEQUENCE</scope>
</reference>
<evidence type="ECO:0000256" key="1">
    <source>
        <dbReference type="ARBA" id="ARBA00022737"/>
    </source>
</evidence>
<evidence type="ECO:0000256" key="2">
    <source>
        <dbReference type="ARBA" id="ARBA00022803"/>
    </source>
</evidence>
<gene>
    <name evidence="4" type="ORF">POCTA_138.1.T0330314</name>
</gene>
<feature type="repeat" description="TPR" evidence="3">
    <location>
        <begin position="2"/>
        <end position="35"/>
    </location>
</feature>
<protein>
    <recommendedName>
        <fullName evidence="6">Tetratricopeptide repeat protein</fullName>
    </recommendedName>
</protein>
<dbReference type="OrthoDB" id="1667894at2759"/>
<keyword evidence="5" id="KW-1185">Reference proteome</keyword>
<dbReference type="Proteomes" id="UP000683925">
    <property type="component" value="Unassembled WGS sequence"/>
</dbReference>
<evidence type="ECO:0000313" key="5">
    <source>
        <dbReference type="Proteomes" id="UP000683925"/>
    </source>
</evidence>
<dbReference type="OMA" id="NKSIECH"/>
<dbReference type="SMART" id="SM00028">
    <property type="entry name" value="TPR"/>
    <property type="match status" value="3"/>
</dbReference>
<evidence type="ECO:0008006" key="6">
    <source>
        <dbReference type="Google" id="ProtNLM"/>
    </source>
</evidence>
<dbReference type="AlphaFoldDB" id="A0A8S1TYS6"/>
<dbReference type="Pfam" id="PF13374">
    <property type="entry name" value="TPR_10"/>
    <property type="match status" value="1"/>
</dbReference>
<keyword evidence="2 3" id="KW-0802">TPR repeat</keyword>
<dbReference type="PANTHER" id="PTHR45641:SF19">
    <property type="entry name" value="NEPHROCYSTIN-3"/>
    <property type="match status" value="1"/>
</dbReference>
<dbReference type="Pfam" id="PF13424">
    <property type="entry name" value="TPR_12"/>
    <property type="match status" value="1"/>
</dbReference>
<comment type="caution">
    <text evidence="4">The sequence shown here is derived from an EMBL/GenBank/DDBJ whole genome shotgun (WGS) entry which is preliminary data.</text>
</comment>